<dbReference type="RefSeq" id="XP_009541064.1">
    <property type="nucleotide sequence ID" value="XM_009542769.1"/>
</dbReference>
<dbReference type="PANTHER" id="PTHR43941">
    <property type="entry name" value="STRUCTURAL MAINTENANCE OF CHROMOSOMES PROTEIN 2"/>
    <property type="match status" value="1"/>
</dbReference>
<gene>
    <name evidence="3" type="ORF">HETIRDRAFT_431573</name>
</gene>
<feature type="coiled-coil region" evidence="1">
    <location>
        <begin position="933"/>
        <end position="1180"/>
    </location>
</feature>
<name>W4KP09_HETIT</name>
<dbReference type="HOGENOM" id="CLU_004580_0_0_1"/>
<feature type="coiled-coil region" evidence="1">
    <location>
        <begin position="1359"/>
        <end position="1393"/>
    </location>
</feature>
<feature type="coiled-coil region" evidence="1">
    <location>
        <begin position="1230"/>
        <end position="1299"/>
    </location>
</feature>
<feature type="region of interest" description="Disordered" evidence="2">
    <location>
        <begin position="1617"/>
        <end position="1651"/>
    </location>
</feature>
<feature type="compositionally biased region" description="Polar residues" evidence="2">
    <location>
        <begin position="1402"/>
        <end position="1419"/>
    </location>
</feature>
<evidence type="ECO:0000256" key="2">
    <source>
        <dbReference type="SAM" id="MobiDB-lite"/>
    </source>
</evidence>
<feature type="region of interest" description="Disordered" evidence="2">
    <location>
        <begin position="1395"/>
        <end position="1490"/>
    </location>
</feature>
<feature type="coiled-coil region" evidence="1">
    <location>
        <begin position="113"/>
        <end position="327"/>
    </location>
</feature>
<organism evidence="3 4">
    <name type="scientific">Heterobasidion irregulare (strain TC 32-1)</name>
    <dbReference type="NCBI Taxonomy" id="747525"/>
    <lineage>
        <taxon>Eukaryota</taxon>
        <taxon>Fungi</taxon>
        <taxon>Dikarya</taxon>
        <taxon>Basidiomycota</taxon>
        <taxon>Agaricomycotina</taxon>
        <taxon>Agaricomycetes</taxon>
        <taxon>Russulales</taxon>
        <taxon>Bondarzewiaceae</taxon>
        <taxon>Heterobasidion</taxon>
        <taxon>Heterobasidion annosum species complex</taxon>
    </lineage>
</organism>
<dbReference type="GeneID" id="20674546"/>
<protein>
    <submittedName>
        <fullName evidence="3">Uncharacterized protein</fullName>
    </submittedName>
</protein>
<dbReference type="InParanoid" id="W4KP09"/>
<feature type="region of interest" description="Disordered" evidence="2">
    <location>
        <begin position="407"/>
        <end position="427"/>
    </location>
</feature>
<feature type="region of interest" description="Disordered" evidence="2">
    <location>
        <begin position="1574"/>
        <end position="1597"/>
    </location>
</feature>
<evidence type="ECO:0000313" key="4">
    <source>
        <dbReference type="Proteomes" id="UP000030671"/>
    </source>
</evidence>
<dbReference type="KEGG" id="hir:HETIRDRAFT_431573"/>
<feature type="compositionally biased region" description="Low complexity" evidence="2">
    <location>
        <begin position="1622"/>
        <end position="1639"/>
    </location>
</feature>
<feature type="coiled-coil region" evidence="1">
    <location>
        <begin position="450"/>
        <end position="477"/>
    </location>
</feature>
<dbReference type="STRING" id="747525.W4KP09"/>
<feature type="coiled-coil region" evidence="1">
    <location>
        <begin position="617"/>
        <end position="700"/>
    </location>
</feature>
<accession>W4KP09</accession>
<dbReference type="Gene3D" id="1.20.5.340">
    <property type="match status" value="1"/>
</dbReference>
<dbReference type="Gene3D" id="1.10.287.1490">
    <property type="match status" value="1"/>
</dbReference>
<dbReference type="Proteomes" id="UP000030671">
    <property type="component" value="Unassembled WGS sequence"/>
</dbReference>
<dbReference type="OrthoDB" id="10255344at2759"/>
<dbReference type="EMBL" id="KI925454">
    <property type="protein sequence ID" value="ETW87125.1"/>
    <property type="molecule type" value="Genomic_DNA"/>
</dbReference>
<sequence>MSHWNVGPDPKEGEVVALKKQIANQGTDSIESHRPRLITSLSALDKDIRYSHIESQLLKIKESFEETKAALSDTHQKLRTEADRALNLEQRLTQSEAVYEKEKLFRQNAETALSAASEKIKAEELIARNLQETIETLAGRESDHSSVVASLQRDKTRLENRVQELEANLQQIISSATPAKSRAGRPRSSDFSDVRIKNLERELNEARSLSTTHESDLQAAKEKCGRMQTDLIRAENEKSALERKMLEEVSTLKEHLAEKEEEAEQLRAQQGDGGLGREREEELIQRIEEEEAKVLAMEKLVQKSGNMKTMQDALQRAEKKLALEMVKTKAGEERASELVREKEEALDLLDCTRVQVENLTRALQEKDFRIDFLDSQERELRSQLAQARSEQQNNLAEEFIKRPGSTTFDEGLLSADDGPTFPLHSTPLHHPAELARARTPSVPPPDDAAVEKLLSAIDRLRGERDGLRRDLEYLQAESKFTIQAMEEKLAATLAGVHSTDTIEQLHVEINALREQLSKASHGQAQPVRKPLLELKTTASLIMVGHLQSRLEDQDRDAYEELERSRAEMDLLHLQLDDATSANEDQQRIIVELDETLNQTHSRLEACLQDLHNTEYRRDELIARVSLLQSQINELKAGHAQTETDLQQAEEQLSEYARVYESLESERDSLGLQVNNLEMDLVAAQEDLAEAQRRYSNLQTLQLSAMSSGEVTRTLKSQIEELEDRVLRRTELIGLQQHDIKRLEVNLTLQEDRIAEMTQELETVITEKKSMVEDCAEAREARDVALRRVEDLEEELETFEARLERLDEQRETETMTLIGLWAGVVSQSRVEIYDLRSTLYETHTANTGLLDHIANQEETVTALWDDNQYKLEAARNECGLSDERSRQATIALAVSQLELRRKERFLATQLALQTGLKDQFRVVQGELAIRVTEIESLRKQLESVRSQQSQENEVKALELQEKLEQLQHSNAELEQALETSQAELQSVVGEHMERMRASAQVQQELEQLRTSFEEETKQLHNRLTQATTELQEIQLAHAEAIEAQKASLEEVVQSRKELEGQLQRSHEQHVVDQQLVDQLEAIRTTHRDELQNLRSQLDQAARDLQDATRMKDELEASHHRTIDEARLSQADLEAKLSKASAATQILEQEADRVKSRHAQELVELQERLQFSQSEAADLQTRLKVEMADRNASNAECRTVREQYEVLRTVEADLRETIATLQSKAIETDTFLRSLEKEKLSLEQEATGLEAAMQRGLSMQKFLEKQVRDGENEINSLKADLSRLRADHARSEQACKSAQMELSLKSGQHEHAVSSLRRELDILRTHPKQGDIITELNEKVQMMDDLMRSKTQEIEENDDRFIELLKEKKKMTAKMENLARKVQSLQNKLAAIKDASSALPPQKLQPSAPSRQPHSASSMPVTTAVAASHVSQPVLSQSSSTPRSRSRMPPGPSVLPRPKTPDSRPPVFRAKTPESRAGHSAFQSRTPERLNPPIFQTRTPGPMNSIPQPDFSGPLQTTSSIGKKRSAPDDPDEYAPVQGFTVDGALDQSRGIDSATPRMRKNLRTGFTPIRNTTARPMTTLTHGSPVRMSDPAILDVTNSPRTSSRIELKAAKRGWLGRIRGVSSGQSSSSLNSQPRLSRPGVFERATGGHAS</sequence>
<evidence type="ECO:0000256" key="1">
    <source>
        <dbReference type="SAM" id="Coils"/>
    </source>
</evidence>
<feature type="coiled-coil region" evidence="1">
    <location>
        <begin position="739"/>
        <end position="815"/>
    </location>
</feature>
<proteinExistence type="predicted"/>
<dbReference type="eggNOG" id="ENOG502SC5D">
    <property type="taxonomic scope" value="Eukaryota"/>
</dbReference>
<evidence type="ECO:0000313" key="3">
    <source>
        <dbReference type="EMBL" id="ETW87125.1"/>
    </source>
</evidence>
<feature type="region of interest" description="Disordered" evidence="2">
    <location>
        <begin position="1503"/>
        <end position="1529"/>
    </location>
</feature>
<keyword evidence="4" id="KW-1185">Reference proteome</keyword>
<keyword evidence="1" id="KW-0175">Coiled coil</keyword>
<reference evidence="3 4" key="1">
    <citation type="journal article" date="2012" name="New Phytol.">
        <title>Insight into trade-off between wood decay and parasitism from the genome of a fungal forest pathogen.</title>
        <authorList>
            <person name="Olson A."/>
            <person name="Aerts A."/>
            <person name="Asiegbu F."/>
            <person name="Belbahri L."/>
            <person name="Bouzid O."/>
            <person name="Broberg A."/>
            <person name="Canback B."/>
            <person name="Coutinho P.M."/>
            <person name="Cullen D."/>
            <person name="Dalman K."/>
            <person name="Deflorio G."/>
            <person name="van Diepen L.T."/>
            <person name="Dunand C."/>
            <person name="Duplessis S."/>
            <person name="Durling M."/>
            <person name="Gonthier P."/>
            <person name="Grimwood J."/>
            <person name="Fossdal C.G."/>
            <person name="Hansson D."/>
            <person name="Henrissat B."/>
            <person name="Hietala A."/>
            <person name="Himmelstrand K."/>
            <person name="Hoffmeister D."/>
            <person name="Hogberg N."/>
            <person name="James T.Y."/>
            <person name="Karlsson M."/>
            <person name="Kohler A."/>
            <person name="Kues U."/>
            <person name="Lee Y.H."/>
            <person name="Lin Y.C."/>
            <person name="Lind M."/>
            <person name="Lindquist E."/>
            <person name="Lombard V."/>
            <person name="Lucas S."/>
            <person name="Lunden K."/>
            <person name="Morin E."/>
            <person name="Murat C."/>
            <person name="Park J."/>
            <person name="Raffaello T."/>
            <person name="Rouze P."/>
            <person name="Salamov A."/>
            <person name="Schmutz J."/>
            <person name="Solheim H."/>
            <person name="Stahlberg J."/>
            <person name="Velez H."/>
            <person name="de Vries R.P."/>
            <person name="Wiebenga A."/>
            <person name="Woodward S."/>
            <person name="Yakovlev I."/>
            <person name="Garbelotto M."/>
            <person name="Martin F."/>
            <person name="Grigoriev I.V."/>
            <person name="Stenlid J."/>
        </authorList>
    </citation>
    <scope>NUCLEOTIDE SEQUENCE [LARGE SCALE GENOMIC DNA]</scope>
    <source>
        <strain evidence="3 4">TC 32-1</strain>
    </source>
</reference>